<dbReference type="Pfam" id="PF01614">
    <property type="entry name" value="IclR_C"/>
    <property type="match status" value="1"/>
</dbReference>
<dbReference type="GO" id="GO:0003700">
    <property type="term" value="F:DNA-binding transcription factor activity"/>
    <property type="evidence" value="ECO:0007669"/>
    <property type="project" value="TreeGrafter"/>
</dbReference>
<dbReference type="SUPFAM" id="SSF46785">
    <property type="entry name" value="Winged helix' DNA-binding domain"/>
    <property type="match status" value="1"/>
</dbReference>
<dbReference type="InterPro" id="IPR029016">
    <property type="entry name" value="GAF-like_dom_sf"/>
</dbReference>
<dbReference type="Proteomes" id="UP000029108">
    <property type="component" value="Unassembled WGS sequence"/>
</dbReference>
<dbReference type="InterPro" id="IPR005471">
    <property type="entry name" value="Tscrpt_reg_IclR_N"/>
</dbReference>
<dbReference type="SUPFAM" id="SSF55781">
    <property type="entry name" value="GAF domain-like"/>
    <property type="match status" value="1"/>
</dbReference>
<dbReference type="eggNOG" id="COG1414">
    <property type="taxonomic scope" value="Bacteria"/>
</dbReference>
<dbReference type="PROSITE" id="PS51078">
    <property type="entry name" value="ICLR_ED"/>
    <property type="match status" value="1"/>
</dbReference>
<reference evidence="6 7" key="1">
    <citation type="submission" date="2014-03" db="EMBL/GenBank/DDBJ databases">
        <title>Genomics of Bifidobacteria.</title>
        <authorList>
            <person name="Ventura M."/>
            <person name="Milani C."/>
            <person name="Lugli G.A."/>
        </authorList>
    </citation>
    <scope>NUCLEOTIDE SEQUENCE [LARGE SCALE GENOMIC DNA]</scope>
    <source>
        <strain evidence="6 7">DSM 23969</strain>
    </source>
</reference>
<gene>
    <name evidence="6" type="ORF">BBIA_0109</name>
</gene>
<feature type="domain" description="IclR-ED" evidence="5">
    <location>
        <begin position="75"/>
        <end position="259"/>
    </location>
</feature>
<keyword evidence="3" id="KW-0804">Transcription</keyword>
<evidence type="ECO:0000259" key="5">
    <source>
        <dbReference type="PROSITE" id="PS51078"/>
    </source>
</evidence>
<dbReference type="PROSITE" id="PS51077">
    <property type="entry name" value="HTH_ICLR"/>
    <property type="match status" value="1"/>
</dbReference>
<dbReference type="PANTHER" id="PTHR30136:SF35">
    <property type="entry name" value="HTH-TYPE TRANSCRIPTIONAL REGULATOR RV1719"/>
    <property type="match status" value="1"/>
</dbReference>
<keyword evidence="7" id="KW-1185">Reference proteome</keyword>
<comment type="caution">
    <text evidence="6">The sequence shown here is derived from an EMBL/GenBank/DDBJ whole genome shotgun (WGS) entry which is preliminary data.</text>
</comment>
<dbReference type="InterPro" id="IPR036388">
    <property type="entry name" value="WH-like_DNA-bd_sf"/>
</dbReference>
<dbReference type="SMART" id="SM00346">
    <property type="entry name" value="HTH_ICLR"/>
    <property type="match status" value="1"/>
</dbReference>
<evidence type="ECO:0000256" key="3">
    <source>
        <dbReference type="ARBA" id="ARBA00023163"/>
    </source>
</evidence>
<evidence type="ECO:0000256" key="2">
    <source>
        <dbReference type="ARBA" id="ARBA00023125"/>
    </source>
</evidence>
<dbReference type="AlphaFoldDB" id="A0A086ZN76"/>
<evidence type="ECO:0000256" key="1">
    <source>
        <dbReference type="ARBA" id="ARBA00023015"/>
    </source>
</evidence>
<dbReference type="Pfam" id="PF09339">
    <property type="entry name" value="HTH_IclR"/>
    <property type="match status" value="1"/>
</dbReference>
<dbReference type="EMBL" id="JGYN01000030">
    <property type="protein sequence ID" value="KFI47976.1"/>
    <property type="molecule type" value="Genomic_DNA"/>
</dbReference>
<dbReference type="GO" id="GO:0003677">
    <property type="term" value="F:DNA binding"/>
    <property type="evidence" value="ECO:0007669"/>
    <property type="project" value="UniProtKB-KW"/>
</dbReference>
<dbReference type="InterPro" id="IPR014757">
    <property type="entry name" value="Tscrpt_reg_IclR_C"/>
</dbReference>
<accession>A0A086ZN76</accession>
<keyword evidence="1" id="KW-0805">Transcription regulation</keyword>
<dbReference type="PANTHER" id="PTHR30136">
    <property type="entry name" value="HELIX-TURN-HELIX TRANSCRIPTIONAL REGULATOR, ICLR FAMILY"/>
    <property type="match status" value="1"/>
</dbReference>
<feature type="domain" description="HTH iclR-type" evidence="4">
    <location>
        <begin position="15"/>
        <end position="74"/>
    </location>
</feature>
<evidence type="ECO:0000313" key="7">
    <source>
        <dbReference type="Proteomes" id="UP000029108"/>
    </source>
</evidence>
<dbReference type="Gene3D" id="1.10.10.10">
    <property type="entry name" value="Winged helix-like DNA-binding domain superfamily/Winged helix DNA-binding domain"/>
    <property type="match status" value="1"/>
</dbReference>
<keyword evidence="2" id="KW-0238">DNA-binding</keyword>
<proteinExistence type="predicted"/>
<dbReference type="Gene3D" id="3.30.450.40">
    <property type="match status" value="1"/>
</dbReference>
<evidence type="ECO:0000313" key="6">
    <source>
        <dbReference type="EMBL" id="KFI47976.1"/>
    </source>
</evidence>
<evidence type="ECO:0000259" key="4">
    <source>
        <dbReference type="PROSITE" id="PS51077"/>
    </source>
</evidence>
<dbReference type="InterPro" id="IPR050707">
    <property type="entry name" value="HTH_MetabolicPath_Reg"/>
</dbReference>
<sequence>MNGMTRTDEPAVPGAQTLINGIAVLRAVAAGSRTLADLTTMTGLSRSTTHRLVQALRAERMLRDTVEGTLALGPALIELGFQAREDISIPAVARPYLLDLSDETRDTIHLAAEDNGETLYLDKVRGNRNIEIRSWPGCRMPLTYTGIGKALLLDRPDRWERQYLDDRARMERQPEHDYSGATAFARAMGRYARQGFAFDLEENEPGVRCIAAPVRDASGAIVCAISVSSFKTFMPTDRMRQLGPLVRDTADAISRDLGWNGR</sequence>
<name>A0A086ZN76_9BIFI</name>
<dbReference type="InterPro" id="IPR036390">
    <property type="entry name" value="WH_DNA-bd_sf"/>
</dbReference>
<protein>
    <submittedName>
        <fullName evidence="6">IclR family transcriptional regulator</fullName>
    </submittedName>
</protein>
<organism evidence="6 7">
    <name type="scientific">Bifidobacterium biavatii DSM 23969</name>
    <dbReference type="NCBI Taxonomy" id="1437608"/>
    <lineage>
        <taxon>Bacteria</taxon>
        <taxon>Bacillati</taxon>
        <taxon>Actinomycetota</taxon>
        <taxon>Actinomycetes</taxon>
        <taxon>Bifidobacteriales</taxon>
        <taxon>Bifidobacteriaceae</taxon>
        <taxon>Bifidobacterium</taxon>
    </lineage>
</organism>
<dbReference type="GO" id="GO:0045892">
    <property type="term" value="P:negative regulation of DNA-templated transcription"/>
    <property type="evidence" value="ECO:0007669"/>
    <property type="project" value="TreeGrafter"/>
</dbReference>
<dbReference type="STRING" id="1437608.GCA_000771645_01452"/>